<feature type="transmembrane region" description="Helical" evidence="1">
    <location>
        <begin position="125"/>
        <end position="155"/>
    </location>
</feature>
<feature type="transmembrane region" description="Helical" evidence="1">
    <location>
        <begin position="301"/>
        <end position="320"/>
    </location>
</feature>
<gene>
    <name evidence="2" type="ORF">HG66A1_06010</name>
</gene>
<feature type="transmembrane region" description="Helical" evidence="1">
    <location>
        <begin position="332"/>
        <end position="351"/>
    </location>
</feature>
<dbReference type="Proteomes" id="UP000320421">
    <property type="component" value="Chromosome"/>
</dbReference>
<protein>
    <recommendedName>
        <fullName evidence="4">Glycosyltransferase RgtA/B/C/D-like domain-containing protein</fullName>
    </recommendedName>
</protein>
<dbReference type="EMBL" id="CP036266">
    <property type="protein sequence ID" value="QDT18839.1"/>
    <property type="molecule type" value="Genomic_DNA"/>
</dbReference>
<feature type="transmembrane region" description="Helical" evidence="1">
    <location>
        <begin position="42"/>
        <end position="66"/>
    </location>
</feature>
<evidence type="ECO:0000256" key="1">
    <source>
        <dbReference type="SAM" id="Phobius"/>
    </source>
</evidence>
<feature type="transmembrane region" description="Helical" evidence="1">
    <location>
        <begin position="243"/>
        <end position="263"/>
    </location>
</feature>
<feature type="transmembrane region" description="Helical" evidence="1">
    <location>
        <begin position="167"/>
        <end position="185"/>
    </location>
</feature>
<feature type="transmembrane region" description="Helical" evidence="1">
    <location>
        <begin position="382"/>
        <end position="401"/>
    </location>
</feature>
<keyword evidence="1" id="KW-0472">Membrane</keyword>
<reference evidence="2 3" key="1">
    <citation type="submission" date="2019-02" db="EMBL/GenBank/DDBJ databases">
        <title>Deep-cultivation of Planctomycetes and their phenomic and genomic characterization uncovers novel biology.</title>
        <authorList>
            <person name="Wiegand S."/>
            <person name="Jogler M."/>
            <person name="Boedeker C."/>
            <person name="Pinto D."/>
            <person name="Vollmers J."/>
            <person name="Rivas-Marin E."/>
            <person name="Kohn T."/>
            <person name="Peeters S.H."/>
            <person name="Heuer A."/>
            <person name="Rast P."/>
            <person name="Oberbeckmann S."/>
            <person name="Bunk B."/>
            <person name="Jeske O."/>
            <person name="Meyerdierks A."/>
            <person name="Storesund J.E."/>
            <person name="Kallscheuer N."/>
            <person name="Luecker S."/>
            <person name="Lage O.M."/>
            <person name="Pohl T."/>
            <person name="Merkel B.J."/>
            <person name="Hornburger P."/>
            <person name="Mueller R.-W."/>
            <person name="Bruemmer F."/>
            <person name="Labrenz M."/>
            <person name="Spormann A.M."/>
            <person name="Op den Camp H."/>
            <person name="Overmann J."/>
            <person name="Amann R."/>
            <person name="Jetten M.S.M."/>
            <person name="Mascher T."/>
            <person name="Medema M.H."/>
            <person name="Devos D.P."/>
            <person name="Kaster A.-K."/>
            <person name="Ovreas L."/>
            <person name="Rohde M."/>
            <person name="Galperin M.Y."/>
            <person name="Jogler C."/>
        </authorList>
    </citation>
    <scope>NUCLEOTIDE SEQUENCE [LARGE SCALE GENOMIC DNA]</scope>
    <source>
        <strain evidence="2 3">HG66A1</strain>
    </source>
</reference>
<dbReference type="AlphaFoldDB" id="A0A517PHK8"/>
<organism evidence="2 3">
    <name type="scientific">Gimesia chilikensis</name>
    <dbReference type="NCBI Taxonomy" id="2605989"/>
    <lineage>
        <taxon>Bacteria</taxon>
        <taxon>Pseudomonadati</taxon>
        <taxon>Planctomycetota</taxon>
        <taxon>Planctomycetia</taxon>
        <taxon>Planctomycetales</taxon>
        <taxon>Planctomycetaceae</taxon>
        <taxon>Gimesia</taxon>
    </lineage>
</organism>
<name>A0A517PHK8_9PLAN</name>
<feature type="transmembrane region" description="Helical" evidence="1">
    <location>
        <begin position="357"/>
        <end position="375"/>
    </location>
</feature>
<keyword evidence="3" id="KW-1185">Reference proteome</keyword>
<keyword evidence="1" id="KW-0812">Transmembrane</keyword>
<keyword evidence="1" id="KW-1133">Transmembrane helix</keyword>
<evidence type="ECO:0008006" key="4">
    <source>
        <dbReference type="Google" id="ProtNLM"/>
    </source>
</evidence>
<accession>A0A517PHK8</accession>
<evidence type="ECO:0000313" key="2">
    <source>
        <dbReference type="EMBL" id="QDT18839.1"/>
    </source>
</evidence>
<evidence type="ECO:0000313" key="3">
    <source>
        <dbReference type="Proteomes" id="UP000320421"/>
    </source>
</evidence>
<proteinExistence type="predicted"/>
<sequence>MAHTIITDRHALAKPVVFKSILKMMNTTATEMTTAENSHRGAFWNTSTFSLGALILLIIVATPQLICMPVTNDVSYYDLQARTVMRGGMLYRDMVEPNFPGVVWVHITVRSLFGWSTEALRAFDLFVFSLTVFLLTRFASGVRFQLAFLLFLAYYSVSEWCHVQRDLWLLLPTAAALNLRWAQIQRSAQAAVAGKTLFLYGLLEGLVWGAGVWLKPHVVIPALAVWLCSLTSPDLRTKVWKDLGGLLTGGLIAGALGLSWLYFTQTLPWFLEIQLDWNREYLAEGNFGNLRYIVLNMVARFFPYILIHLAAVPAAILLLIRQDSQRSAQTALRLRLLSALYLAWLLQVVLLQHPFDYVHFPPLLLGLSLLVYAFHCTRRARLTRWLLTASFLVMALIYSPVTKPAYLRLWSACLEQGSTGAIRNQLARIPYPDWEDMEHVAEFLKSQQTQDREVTCFSNDMVHLYLSLDLEPSTRFVYTQSYIEFYPSRRPLIFKALRESPQRFVLSNLMAGGLLVSQAKEIGPEGPNAYPPAFPEHLKAKFPFSLPIAFRSGSLVVHHYQEQPSKESSTKPSDKQ</sequence>
<feature type="transmembrane region" description="Helical" evidence="1">
    <location>
        <begin position="205"/>
        <end position="231"/>
    </location>
</feature>